<protein>
    <submittedName>
        <fullName evidence="1">Uncharacterized protein</fullName>
    </submittedName>
</protein>
<organism evidence="1">
    <name type="scientific">marine sediment metagenome</name>
    <dbReference type="NCBI Taxonomy" id="412755"/>
    <lineage>
        <taxon>unclassified sequences</taxon>
        <taxon>metagenomes</taxon>
        <taxon>ecological metagenomes</taxon>
    </lineage>
</organism>
<dbReference type="AlphaFoldDB" id="A0A0F9QT39"/>
<proteinExistence type="predicted"/>
<gene>
    <name evidence="1" type="ORF">LCGC14_0662900</name>
</gene>
<evidence type="ECO:0000313" key="1">
    <source>
        <dbReference type="EMBL" id="KKN47450.1"/>
    </source>
</evidence>
<name>A0A0F9QT39_9ZZZZ</name>
<dbReference type="EMBL" id="LAZR01001276">
    <property type="protein sequence ID" value="KKN47450.1"/>
    <property type="molecule type" value="Genomic_DNA"/>
</dbReference>
<reference evidence="1" key="1">
    <citation type="journal article" date="2015" name="Nature">
        <title>Complex archaea that bridge the gap between prokaryotes and eukaryotes.</title>
        <authorList>
            <person name="Spang A."/>
            <person name="Saw J.H."/>
            <person name="Jorgensen S.L."/>
            <person name="Zaremba-Niedzwiedzka K."/>
            <person name="Martijn J."/>
            <person name="Lind A.E."/>
            <person name="van Eijk R."/>
            <person name="Schleper C."/>
            <person name="Guy L."/>
            <person name="Ettema T.J."/>
        </authorList>
    </citation>
    <scope>NUCLEOTIDE SEQUENCE</scope>
</reference>
<comment type="caution">
    <text evidence="1">The sequence shown here is derived from an EMBL/GenBank/DDBJ whole genome shotgun (WGS) entry which is preliminary data.</text>
</comment>
<sequence>MSRYTEYWESHAGVTVRETTYIVTGGGDITSVPRDGGKIVKNIFVTLLGKLGIDFEDGEE</sequence>
<accession>A0A0F9QT39</accession>